<dbReference type="KEGG" id="gso:PH603_11570"/>
<dbReference type="RefSeq" id="WP_289502686.1">
    <property type="nucleotide sequence ID" value="NZ_CP116805.1"/>
</dbReference>
<feature type="region of interest" description="Disordered" evidence="1">
    <location>
        <begin position="299"/>
        <end position="338"/>
    </location>
</feature>
<keyword evidence="2" id="KW-0732">Signal</keyword>
<reference evidence="3" key="1">
    <citation type="submission" date="2023-01" db="EMBL/GenBank/DDBJ databases">
        <title>The genome sequence of Kordiimonadaceae bacterium 6D33.</title>
        <authorList>
            <person name="Liu Y."/>
        </authorList>
    </citation>
    <scope>NUCLEOTIDE SEQUENCE</scope>
    <source>
        <strain evidence="3">6D33</strain>
    </source>
</reference>
<feature type="chain" id="PRO_5042164106" evidence="2">
    <location>
        <begin position="24"/>
        <end position="338"/>
    </location>
</feature>
<dbReference type="EC" id="5.2.1.8" evidence="3"/>
<dbReference type="Proteomes" id="UP001217500">
    <property type="component" value="Chromosome"/>
</dbReference>
<evidence type="ECO:0000313" key="4">
    <source>
        <dbReference type="Proteomes" id="UP001217500"/>
    </source>
</evidence>
<evidence type="ECO:0000256" key="2">
    <source>
        <dbReference type="SAM" id="SignalP"/>
    </source>
</evidence>
<feature type="signal peptide" evidence="2">
    <location>
        <begin position="1"/>
        <end position="23"/>
    </location>
</feature>
<dbReference type="AlphaFoldDB" id="A0AAF0BJI9"/>
<evidence type="ECO:0000256" key="1">
    <source>
        <dbReference type="SAM" id="MobiDB-lite"/>
    </source>
</evidence>
<sequence>MGWATQKNNLTKAAAIASVLVLAACGGGDDKAETAGGSTEAAKEGGEQTPSSQVVANVNGEEVTIHELNSELSRINIPADADRQAIEENVLRAIVNRKVLEQKAVGAGLDRVPGVIAEIRRSRSTLLAQAYMRSQASGAQTVGRQEAEKYILDNPNLFANRTYYIFDAILAPSDALPEEKKDAFEALGNLDEIERQLTNSQINNQRKPYTAFSETIPSAMQEKLPELMRDRTVFFVVQGPRTMITQFQESRPASLTGEEALRIATRMLQGRNNRETMMKVQSEALEQANISFNGKFASMTKNPPNLVDGKLQREIDSSVQQPDTDNDGDGAGAPGSLY</sequence>
<organism evidence="3 4">
    <name type="scientific">Gimibacter soli</name>
    <dbReference type="NCBI Taxonomy" id="3024400"/>
    <lineage>
        <taxon>Bacteria</taxon>
        <taxon>Pseudomonadati</taxon>
        <taxon>Pseudomonadota</taxon>
        <taxon>Alphaproteobacteria</taxon>
        <taxon>Kordiimonadales</taxon>
        <taxon>Temperatibacteraceae</taxon>
        <taxon>Gimibacter</taxon>
    </lineage>
</organism>
<gene>
    <name evidence="3" type="ORF">PH603_11570</name>
</gene>
<dbReference type="PROSITE" id="PS51257">
    <property type="entry name" value="PROKAR_LIPOPROTEIN"/>
    <property type="match status" value="1"/>
</dbReference>
<keyword evidence="4" id="KW-1185">Reference proteome</keyword>
<accession>A0AAF0BJI9</accession>
<protein>
    <submittedName>
        <fullName evidence="3">EpsD family peptidyl-prolyl cis-trans isomerase</fullName>
        <ecNumber evidence="3">5.2.1.8</ecNumber>
    </submittedName>
</protein>
<evidence type="ECO:0000313" key="3">
    <source>
        <dbReference type="EMBL" id="WCL53174.1"/>
    </source>
</evidence>
<feature type="compositionally biased region" description="Gly residues" evidence="1">
    <location>
        <begin position="329"/>
        <end position="338"/>
    </location>
</feature>
<dbReference type="InterPro" id="IPR027304">
    <property type="entry name" value="Trigger_fact/SurA_dom_sf"/>
</dbReference>
<dbReference type="Gene3D" id="1.10.8.1040">
    <property type="match status" value="1"/>
</dbReference>
<dbReference type="EMBL" id="CP116805">
    <property type="protein sequence ID" value="WCL53174.1"/>
    <property type="molecule type" value="Genomic_DNA"/>
</dbReference>
<dbReference type="GO" id="GO:0003755">
    <property type="term" value="F:peptidyl-prolyl cis-trans isomerase activity"/>
    <property type="evidence" value="ECO:0007669"/>
    <property type="project" value="UniProtKB-EC"/>
</dbReference>
<keyword evidence="3" id="KW-0413">Isomerase</keyword>
<dbReference type="SUPFAM" id="SSF109998">
    <property type="entry name" value="Triger factor/SurA peptide-binding domain-like"/>
    <property type="match status" value="1"/>
</dbReference>
<dbReference type="InterPro" id="IPR014274">
    <property type="entry name" value="PPIase_EpsD"/>
</dbReference>
<dbReference type="NCBIfam" id="TIGR02925">
    <property type="entry name" value="cis_trans_EpsD"/>
    <property type="match status" value="1"/>
</dbReference>
<name>A0AAF0BJI9_9PROT</name>
<proteinExistence type="predicted"/>
<feature type="region of interest" description="Disordered" evidence="1">
    <location>
        <begin position="31"/>
        <end position="52"/>
    </location>
</feature>